<dbReference type="InterPro" id="IPR001708">
    <property type="entry name" value="YidC/ALB3/OXA1/COX18"/>
</dbReference>
<keyword evidence="6 14" id="KW-0472">Membrane</keyword>
<keyword evidence="4 12" id="KW-0812">Transmembrane</keyword>
<reference evidence="16" key="1">
    <citation type="journal article" date="2014" name="Int. J. Syst. Evol. Microbiol.">
        <title>Complete genome sequence of Corynebacterium casei LMG S-19264T (=DSM 44701T), isolated from a smear-ripened cheese.</title>
        <authorList>
            <consortium name="US DOE Joint Genome Institute (JGI-PGF)"/>
            <person name="Walter F."/>
            <person name="Albersmeier A."/>
            <person name="Kalinowski J."/>
            <person name="Ruckert C."/>
        </authorList>
    </citation>
    <scope>NUCLEOTIDE SEQUENCE</scope>
    <source>
        <strain evidence="16">JCM 4335</strain>
    </source>
</reference>
<feature type="transmembrane region" description="Helical" evidence="14">
    <location>
        <begin position="136"/>
        <end position="154"/>
    </location>
</feature>
<evidence type="ECO:0000256" key="1">
    <source>
        <dbReference type="ARBA" id="ARBA00004141"/>
    </source>
</evidence>
<evidence type="ECO:0000256" key="8">
    <source>
        <dbReference type="ARBA" id="ARBA00026028"/>
    </source>
</evidence>
<comment type="subunit">
    <text evidence="8">Interacts with the Sec translocase complex via SecD. Specifically interacts with transmembrane segments of nascent integral membrane proteins during membrane integration.</text>
</comment>
<dbReference type="Proteomes" id="UP000654123">
    <property type="component" value="Unassembled WGS sequence"/>
</dbReference>
<proteinExistence type="inferred from homology"/>
<comment type="similarity">
    <text evidence="2">Belongs to the OXA1/ALB3/YidC family. Type 1 subfamily.</text>
</comment>
<evidence type="ECO:0000256" key="13">
    <source>
        <dbReference type="SAM" id="MobiDB-lite"/>
    </source>
</evidence>
<dbReference type="EMBL" id="BMSV01000009">
    <property type="protein sequence ID" value="GGQ21969.1"/>
    <property type="molecule type" value="Genomic_DNA"/>
</dbReference>
<comment type="subcellular location">
    <subcellularLocation>
        <location evidence="1 12">Membrane</location>
        <topology evidence="1 12">Multi-pass membrane protein</topology>
    </subcellularLocation>
</comment>
<evidence type="ECO:0000256" key="14">
    <source>
        <dbReference type="SAM" id="Phobius"/>
    </source>
</evidence>
<evidence type="ECO:0000256" key="10">
    <source>
        <dbReference type="ARBA" id="ARBA00033245"/>
    </source>
</evidence>
<protein>
    <recommendedName>
        <fullName evidence="3">Membrane protein insertase YidC</fullName>
    </recommendedName>
    <alternativeName>
        <fullName evidence="11">Foldase YidC</fullName>
    </alternativeName>
    <alternativeName>
        <fullName evidence="10">Membrane integrase YidC</fullName>
    </alternativeName>
    <alternativeName>
        <fullName evidence="9">Membrane protein YidC</fullName>
    </alternativeName>
</protein>
<gene>
    <name evidence="16" type="ORF">GCM10010249_45940</name>
</gene>
<evidence type="ECO:0000256" key="9">
    <source>
        <dbReference type="ARBA" id="ARBA00031538"/>
    </source>
</evidence>
<dbReference type="AlphaFoldDB" id="A0A918B3R6"/>
<comment type="caution">
    <text evidence="16">The sequence shown here is derived from an EMBL/GenBank/DDBJ whole genome shotgun (WGS) entry which is preliminary data.</text>
</comment>
<evidence type="ECO:0000313" key="17">
    <source>
        <dbReference type="Proteomes" id="UP000654123"/>
    </source>
</evidence>
<dbReference type="PANTHER" id="PTHR12428">
    <property type="entry name" value="OXA1"/>
    <property type="match status" value="1"/>
</dbReference>
<dbReference type="GO" id="GO:0051205">
    <property type="term" value="P:protein insertion into membrane"/>
    <property type="evidence" value="ECO:0007669"/>
    <property type="project" value="TreeGrafter"/>
</dbReference>
<evidence type="ECO:0000256" key="12">
    <source>
        <dbReference type="RuleBase" id="RU003945"/>
    </source>
</evidence>
<evidence type="ECO:0000256" key="5">
    <source>
        <dbReference type="ARBA" id="ARBA00022989"/>
    </source>
</evidence>
<sequence length="241" mass="25148">MSACVAFLTWLSGLVPAPAAIVLLTLLVRTALLPLAVAAARGQRARARLAPQIAALRKKYAKDPDRLQRAVLDLHARERVSPLAGCLPGLLQAPVFFLLYHLFSRDELSGHSLLGAPLGGRWTDALAGDGLLGQTGLVYLALFALVAAVATYTYRSTRTQLGEVPADPAVPGMGQVLRFAPLLSFATLVTVAVVPLAAALYVVTSTTWSAGERAVLHRPERGAGGGSPDAAGRGAGRRSGT</sequence>
<feature type="domain" description="Membrane insertase YidC/Oxa/ALB C-terminal" evidence="15">
    <location>
        <begin position="20"/>
        <end position="217"/>
    </location>
</feature>
<dbReference type="GO" id="GO:0032977">
    <property type="term" value="F:membrane insertase activity"/>
    <property type="evidence" value="ECO:0007669"/>
    <property type="project" value="InterPro"/>
</dbReference>
<feature type="compositionally biased region" description="Gly residues" evidence="13">
    <location>
        <begin position="222"/>
        <end position="241"/>
    </location>
</feature>
<dbReference type="GO" id="GO:0005886">
    <property type="term" value="C:plasma membrane"/>
    <property type="evidence" value="ECO:0007669"/>
    <property type="project" value="TreeGrafter"/>
</dbReference>
<evidence type="ECO:0000256" key="7">
    <source>
        <dbReference type="ARBA" id="ARBA00025034"/>
    </source>
</evidence>
<dbReference type="NCBIfam" id="TIGR03592">
    <property type="entry name" value="yidC_oxa1_cterm"/>
    <property type="match status" value="1"/>
</dbReference>
<keyword evidence="17" id="KW-1185">Reference proteome</keyword>
<dbReference type="InterPro" id="IPR028055">
    <property type="entry name" value="YidC/Oxa/ALB_C"/>
</dbReference>
<evidence type="ECO:0000256" key="4">
    <source>
        <dbReference type="ARBA" id="ARBA00022692"/>
    </source>
</evidence>
<evidence type="ECO:0000256" key="3">
    <source>
        <dbReference type="ARBA" id="ARBA00015325"/>
    </source>
</evidence>
<dbReference type="PANTHER" id="PTHR12428:SF65">
    <property type="entry name" value="CYTOCHROME C OXIDASE ASSEMBLY PROTEIN COX18, MITOCHONDRIAL"/>
    <property type="match status" value="1"/>
</dbReference>
<evidence type="ECO:0000256" key="2">
    <source>
        <dbReference type="ARBA" id="ARBA00010527"/>
    </source>
</evidence>
<comment type="function">
    <text evidence="7">Required for the insertion and/or proper folding and/or complex formation of integral membrane proteins into the membrane. Involved in integration of membrane proteins that insert both dependently and independently of the Sec translocase complex, as well as at least some lipoproteins. Aids folding of multispanning membrane proteins.</text>
</comment>
<reference evidence="16" key="2">
    <citation type="submission" date="2020-09" db="EMBL/GenBank/DDBJ databases">
        <authorList>
            <person name="Sun Q."/>
            <person name="Ohkuma M."/>
        </authorList>
    </citation>
    <scope>NUCLEOTIDE SEQUENCE</scope>
    <source>
        <strain evidence="16">JCM 4335</strain>
    </source>
</reference>
<name>A0A918B3R6_9ACTN</name>
<evidence type="ECO:0000313" key="16">
    <source>
        <dbReference type="EMBL" id="GGQ21969.1"/>
    </source>
</evidence>
<evidence type="ECO:0000259" key="15">
    <source>
        <dbReference type="Pfam" id="PF02096"/>
    </source>
</evidence>
<evidence type="ECO:0000256" key="6">
    <source>
        <dbReference type="ARBA" id="ARBA00023136"/>
    </source>
</evidence>
<dbReference type="Pfam" id="PF02096">
    <property type="entry name" value="60KD_IMP"/>
    <property type="match status" value="1"/>
</dbReference>
<feature type="region of interest" description="Disordered" evidence="13">
    <location>
        <begin position="217"/>
        <end position="241"/>
    </location>
</feature>
<feature type="transmembrane region" description="Helical" evidence="14">
    <location>
        <begin position="182"/>
        <end position="203"/>
    </location>
</feature>
<accession>A0A918B3R6</accession>
<feature type="transmembrane region" description="Helical" evidence="14">
    <location>
        <begin position="82"/>
        <end position="103"/>
    </location>
</feature>
<keyword evidence="5 14" id="KW-1133">Transmembrane helix</keyword>
<evidence type="ECO:0000256" key="11">
    <source>
        <dbReference type="ARBA" id="ARBA00033342"/>
    </source>
</evidence>
<organism evidence="16 17">
    <name type="scientific">Streptomyces roseolilacinus</name>
    <dbReference type="NCBI Taxonomy" id="66904"/>
    <lineage>
        <taxon>Bacteria</taxon>
        <taxon>Bacillati</taxon>
        <taxon>Actinomycetota</taxon>
        <taxon>Actinomycetes</taxon>
        <taxon>Kitasatosporales</taxon>
        <taxon>Streptomycetaceae</taxon>
        <taxon>Streptomyces</taxon>
    </lineage>
</organism>